<keyword evidence="12" id="KW-1185">Reference proteome</keyword>
<dbReference type="SUPFAM" id="SSF48452">
    <property type="entry name" value="TPR-like"/>
    <property type="match status" value="1"/>
</dbReference>
<evidence type="ECO:0000259" key="10">
    <source>
        <dbReference type="Pfam" id="PF13844"/>
    </source>
</evidence>
<evidence type="ECO:0000256" key="9">
    <source>
        <dbReference type="SAM" id="MobiDB-lite"/>
    </source>
</evidence>
<keyword evidence="4" id="KW-0328">Glycosyltransferase</keyword>
<feature type="repeat" description="TPR" evidence="8">
    <location>
        <begin position="822"/>
        <end position="855"/>
    </location>
</feature>
<dbReference type="InterPro" id="IPR019734">
    <property type="entry name" value="TPR_rpt"/>
</dbReference>
<dbReference type="EMBL" id="MU620911">
    <property type="protein sequence ID" value="KAI8580623.1"/>
    <property type="molecule type" value="Genomic_DNA"/>
</dbReference>
<evidence type="ECO:0000256" key="6">
    <source>
        <dbReference type="ARBA" id="ARBA00022737"/>
    </source>
</evidence>
<proteinExistence type="inferred from homology"/>
<evidence type="ECO:0000313" key="12">
    <source>
        <dbReference type="Proteomes" id="UP001206595"/>
    </source>
</evidence>
<dbReference type="PANTHER" id="PTHR44998:SF1">
    <property type="entry name" value="UDP-N-ACETYLGLUCOSAMINE--PEPTIDE N-ACETYLGLUCOSAMINYLTRANSFERASE 110 KDA SUBUNIT"/>
    <property type="match status" value="1"/>
</dbReference>
<dbReference type="Gene3D" id="1.25.40.10">
    <property type="entry name" value="Tetratricopeptide repeat domain"/>
    <property type="match status" value="3"/>
</dbReference>
<feature type="region of interest" description="Disordered" evidence="9">
    <location>
        <begin position="679"/>
        <end position="701"/>
    </location>
</feature>
<dbReference type="EC" id="2.4.1.255" evidence="3"/>
<dbReference type="Gene3D" id="3.40.50.11380">
    <property type="match status" value="1"/>
</dbReference>
<dbReference type="Gene3D" id="3.40.50.2000">
    <property type="entry name" value="Glycogen Phosphorylase B"/>
    <property type="match status" value="1"/>
</dbReference>
<dbReference type="Pfam" id="PF13181">
    <property type="entry name" value="TPR_8"/>
    <property type="match status" value="1"/>
</dbReference>
<evidence type="ECO:0000256" key="7">
    <source>
        <dbReference type="ARBA" id="ARBA00022803"/>
    </source>
</evidence>
<dbReference type="FunFam" id="3.40.50.2000:FF:000110">
    <property type="entry name" value="UDP-N-acetylglucosaminyltransferase protein"/>
    <property type="match status" value="1"/>
</dbReference>
<reference evidence="11" key="2">
    <citation type="journal article" date="2022" name="Proc. Natl. Acad. Sci. U.S.A.">
        <title>Diploid-dominant life cycles characterize the early evolution of Fungi.</title>
        <authorList>
            <person name="Amses K.R."/>
            <person name="Simmons D.R."/>
            <person name="Longcore J.E."/>
            <person name="Mondo S.J."/>
            <person name="Seto K."/>
            <person name="Jeronimo G.H."/>
            <person name="Bonds A.E."/>
            <person name="Quandt C.A."/>
            <person name="Davis W.J."/>
            <person name="Chang Y."/>
            <person name="Federici B.A."/>
            <person name="Kuo A."/>
            <person name="LaButti K."/>
            <person name="Pangilinan J."/>
            <person name="Andreopoulos W."/>
            <person name="Tritt A."/>
            <person name="Riley R."/>
            <person name="Hundley H."/>
            <person name="Johnson J."/>
            <person name="Lipzen A."/>
            <person name="Barry K."/>
            <person name="Lang B.F."/>
            <person name="Cuomo C.A."/>
            <person name="Buchler N.E."/>
            <person name="Grigoriev I.V."/>
            <person name="Spatafora J.W."/>
            <person name="Stajich J.E."/>
            <person name="James T.Y."/>
        </authorList>
    </citation>
    <scope>NUCLEOTIDE SEQUENCE</scope>
    <source>
        <strain evidence="11">AG</strain>
    </source>
</reference>
<keyword evidence="6" id="KW-0677">Repeat</keyword>
<dbReference type="Pfam" id="PF13374">
    <property type="entry name" value="TPR_10"/>
    <property type="match status" value="1"/>
</dbReference>
<dbReference type="RefSeq" id="XP_051445627.1">
    <property type="nucleotide sequence ID" value="XM_051593343.1"/>
</dbReference>
<gene>
    <name evidence="11" type="ORF">K450DRAFT_279822</name>
</gene>
<comment type="similarity">
    <text evidence="2">Belongs to the glycosyltransferase 41 family. O-GlcNAc transferase subfamily.</text>
</comment>
<dbReference type="GO" id="GO:0006493">
    <property type="term" value="P:protein O-linked glycosylation"/>
    <property type="evidence" value="ECO:0007669"/>
    <property type="project" value="TreeGrafter"/>
</dbReference>
<dbReference type="InterPro" id="IPR029489">
    <property type="entry name" value="OGT/SEC/SPY_C"/>
</dbReference>
<name>A0AAD5HG28_UMBRA</name>
<evidence type="ECO:0000256" key="5">
    <source>
        <dbReference type="ARBA" id="ARBA00022679"/>
    </source>
</evidence>
<dbReference type="SMART" id="SM00028">
    <property type="entry name" value="TPR"/>
    <property type="match status" value="4"/>
</dbReference>
<reference evidence="11" key="1">
    <citation type="submission" date="2021-06" db="EMBL/GenBank/DDBJ databases">
        <authorList>
            <consortium name="DOE Joint Genome Institute"/>
            <person name="Mondo S.J."/>
            <person name="Amses K.R."/>
            <person name="Simmons D.R."/>
            <person name="Longcore J.E."/>
            <person name="Seto K."/>
            <person name="Alves G.H."/>
            <person name="Bonds A.E."/>
            <person name="Quandt C.A."/>
            <person name="Davis W.J."/>
            <person name="Chang Y."/>
            <person name="Letcher P.M."/>
            <person name="Powell M.J."/>
            <person name="Kuo A."/>
            <person name="Labutti K."/>
            <person name="Pangilinan J."/>
            <person name="Andreopoulos W."/>
            <person name="Tritt A."/>
            <person name="Riley R."/>
            <person name="Hundley H."/>
            <person name="Johnson J."/>
            <person name="Lipzen A."/>
            <person name="Barry K."/>
            <person name="Berbee M.L."/>
            <person name="Buchler N.E."/>
            <person name="Grigoriev I.V."/>
            <person name="Spatafora J.W."/>
            <person name="Stajich J.E."/>
            <person name="James T.Y."/>
        </authorList>
    </citation>
    <scope>NUCLEOTIDE SEQUENCE</scope>
    <source>
        <strain evidence="11">AG</strain>
    </source>
</reference>
<feature type="repeat" description="TPR" evidence="8">
    <location>
        <begin position="460"/>
        <end position="493"/>
    </location>
</feature>
<evidence type="ECO:0000256" key="4">
    <source>
        <dbReference type="ARBA" id="ARBA00022676"/>
    </source>
</evidence>
<feature type="repeat" description="TPR" evidence="8">
    <location>
        <begin position="856"/>
        <end position="889"/>
    </location>
</feature>
<dbReference type="PROSITE" id="PS50005">
    <property type="entry name" value="TPR"/>
    <property type="match status" value="3"/>
</dbReference>
<sequence length="1598" mass="179501">MLFQQSVPGVFNQPYNNTLYNQKNAYRSDMRPPDNTAQDKELINSVSDLNVANDETWKERKDPFSTKGPTSTTLVDFEAIAPPPPSKRFINDNSASQYNTVSSHQYMDVARSSASRFGQTLHESTHVLPSMSYGSMPIHPSYQPGMQSSSSTLPLSNHHTFQQQQPAYSALQQQQHLQAYNPSIMVPPQSPTLASYYFEGSNSWFDQYQDPKRLRSPSAHVDTDYIQMMQHRQQWYSMNAAAANLMVGYGFADAQAMQQWLLQQQQTYQINPQASMNAIYQLPGSNPMLLNGQPYQTLQQQQQAILMQQLYSQQHLISSMAVPSSVPPIEAHYLDNVQRRKHSLKHMGALPRTSQSYSASIPHPSQFAINSQLSVTQMLQAGAIDSSEASRDQLLAYAHTLYANTPYNPTLLELLHLLNSLHPTHLPTLLLLACVYFTQRNYQASLHYNQLILKQDPQYVEAMSNIGTTLRSMGRTSEAEQWWYQAVKLRPGYWDAVENLVGVLCSSQSHDKAKKVVTAVSHAGHDDANATKLIRYKEALNVCDFVEQFFFKSSPDADVKATTIGRLESAIKPPKDLPKHQIPRLQNLFYAKGNLKYAMGDMIGARHEYEKGLEIVFGGRSLLEVVNQVASVIGSSSVAQAYRHGTLVESNALPLILLHPEQASRLLSITFPETGGVLPGLAGTDRNPTSPSSVDTVTTSSIQQAAQTTSTILLTLAKMFQDMMNPSSSTSPTAIATAAADETSTKPTMSILLPLYYLSLSLNPSPSTANNLGIILSNISGAASANAIFIQDKPRQLQNPVTGTSLALQYYSYGLQLDPRHPHLYTNLGSLLKDMGHLNEAVRMYEKAVECNPRFDVALANLGNAIKDMGRVQDSVQWYKRAVEVNANFVDAICGLVNSLGGICDWRGRGSVGDEHGVDAVGRFIPSSGDVKSCSGWIGRVVQIVDKQLQEGVVWGTGVLKWKQENGLHFLENLVDCAVRSISQDANVRANAKKALMKRGVAIMQRSNDKVNEGAWVIRLIERTIRRLQRSWYITTYGATITVDKSVTLPAIMVSPNLVQKYKRPAIPSMLPTPAVPTVLPFHTFTYPLDARQIRLISHRNALRISHSTLTSSWVPSHVYPPPAPPAPRYKIGYVSSDFNNHPLAHLMQSVFGFHDKERFEVFCYATTASDSTPYRLKIEGEAEHFIDVSTWTHQQIVSRLHEDGIHILINLNGYTKGARNEIMAARPCPVQCSFMGFAGTLAGGWCDWIIADPIVCPPEMVSCEQWRYRRAHHRNETVGDFTGDIDPESALDNFVYTEKFIYMPHSYFVNDHKQGFREEEDKQQPMVPPLRDQSDSNVWEVEELKRWKMRREVFPDLPDDVIIFANFNQLYKLEPGTFRLWLRILERVPNSIIWLLRFPPAGEANLKRTAMEWCGPQVAQRVVFTDVAPKHIHIHRGRVADLFLDTPECNAHTTAADILWSGTPILTWPKYMHKMCSRVGASIARATSFGDEMIVQSEQEYEERAVALANSLKYSYDNSNGEMKRVGNGALHDLRKRLFTTREHSRLFDTLRWTRNLEAGYIEAWKRWVTGEEFEDINGNLDHSGCIWVTDPDDTSH</sequence>
<dbReference type="PROSITE" id="PS50293">
    <property type="entry name" value="TPR_REGION"/>
    <property type="match status" value="1"/>
</dbReference>
<comment type="pathway">
    <text evidence="1">Protein modification; protein glycosylation.</text>
</comment>
<keyword evidence="5" id="KW-0808">Transferase</keyword>
<evidence type="ECO:0000256" key="1">
    <source>
        <dbReference type="ARBA" id="ARBA00004922"/>
    </source>
</evidence>
<protein>
    <recommendedName>
        <fullName evidence="3">protein O-GlcNAc transferase</fullName>
        <ecNumber evidence="3">2.4.1.255</ecNumber>
    </recommendedName>
</protein>
<feature type="compositionally biased region" description="Low complexity" evidence="9">
    <location>
        <begin position="688"/>
        <end position="701"/>
    </location>
</feature>
<evidence type="ECO:0000313" key="11">
    <source>
        <dbReference type="EMBL" id="KAI8580623.1"/>
    </source>
</evidence>
<evidence type="ECO:0000256" key="3">
    <source>
        <dbReference type="ARBA" id="ARBA00011970"/>
    </source>
</evidence>
<keyword evidence="7 8" id="KW-0802">TPR repeat</keyword>
<dbReference type="GeneID" id="75918685"/>
<dbReference type="InterPro" id="IPR011990">
    <property type="entry name" value="TPR-like_helical_dom_sf"/>
</dbReference>
<dbReference type="Pfam" id="PF13844">
    <property type="entry name" value="Glyco_transf_41"/>
    <property type="match status" value="2"/>
</dbReference>
<comment type="caution">
    <text evidence="11">The sequence shown here is derived from an EMBL/GenBank/DDBJ whole genome shotgun (WGS) entry which is preliminary data.</text>
</comment>
<feature type="domain" description="O-GlcNAc transferase C-terminal" evidence="10">
    <location>
        <begin position="1075"/>
        <end position="1262"/>
    </location>
</feature>
<dbReference type="PANTHER" id="PTHR44998">
    <property type="match status" value="1"/>
</dbReference>
<feature type="domain" description="O-GlcNAc transferase C-terminal" evidence="10">
    <location>
        <begin position="1357"/>
        <end position="1557"/>
    </location>
</feature>
<dbReference type="FunFam" id="1.25.40.10:FF:000180">
    <property type="entry name" value="Related to UDP-N-acetylglucosaminyltransferase"/>
    <property type="match status" value="1"/>
</dbReference>
<dbReference type="GO" id="GO:0097363">
    <property type="term" value="F:protein O-acetylglucosaminyltransferase activity"/>
    <property type="evidence" value="ECO:0007669"/>
    <property type="project" value="UniProtKB-EC"/>
</dbReference>
<evidence type="ECO:0000256" key="8">
    <source>
        <dbReference type="PROSITE-ProRule" id="PRU00339"/>
    </source>
</evidence>
<organism evidence="11 12">
    <name type="scientific">Umbelopsis ramanniana AG</name>
    <dbReference type="NCBI Taxonomy" id="1314678"/>
    <lineage>
        <taxon>Eukaryota</taxon>
        <taxon>Fungi</taxon>
        <taxon>Fungi incertae sedis</taxon>
        <taxon>Mucoromycota</taxon>
        <taxon>Mucoromycotina</taxon>
        <taxon>Umbelopsidomycetes</taxon>
        <taxon>Umbelopsidales</taxon>
        <taxon>Umbelopsidaceae</taxon>
        <taxon>Umbelopsis</taxon>
    </lineage>
</organism>
<evidence type="ECO:0000256" key="2">
    <source>
        <dbReference type="ARBA" id="ARBA00005386"/>
    </source>
</evidence>
<dbReference type="Proteomes" id="UP001206595">
    <property type="component" value="Unassembled WGS sequence"/>
</dbReference>
<accession>A0AAD5HG28</accession>